<dbReference type="PANTHER" id="PTHR13068">
    <property type="entry name" value="CGI-12 PROTEIN-RELATED"/>
    <property type="match status" value="1"/>
</dbReference>
<protein>
    <recommendedName>
        <fullName evidence="3">RNA polymerase sigma-70 region 4 domain-containing protein</fullName>
    </recommendedName>
</protein>
<dbReference type="GO" id="GO:0006352">
    <property type="term" value="P:DNA-templated transcription initiation"/>
    <property type="evidence" value="ECO:0007669"/>
    <property type="project" value="InterPro"/>
</dbReference>
<evidence type="ECO:0000259" key="3">
    <source>
        <dbReference type="Pfam" id="PF04545"/>
    </source>
</evidence>
<dbReference type="InterPro" id="IPR038538">
    <property type="entry name" value="MTERF_sf"/>
</dbReference>
<dbReference type="PANTHER" id="PTHR13068:SF112">
    <property type="entry name" value="TRANSCRIPTION TERMINATION FACTOR 3, MITOCHONDRIAL"/>
    <property type="match status" value="1"/>
</dbReference>
<reference evidence="4" key="1">
    <citation type="submission" date="2021-01" db="EMBL/GenBank/DDBJ databases">
        <authorList>
            <person name="Corre E."/>
            <person name="Pelletier E."/>
            <person name="Niang G."/>
            <person name="Scheremetjew M."/>
            <person name="Finn R."/>
            <person name="Kale V."/>
            <person name="Holt S."/>
            <person name="Cochrane G."/>
            <person name="Meng A."/>
            <person name="Brown T."/>
            <person name="Cohen L."/>
        </authorList>
    </citation>
    <scope>NUCLEOTIDE SEQUENCE</scope>
    <source>
        <strain evidence="4">CCMP1510</strain>
    </source>
</reference>
<dbReference type="Gene3D" id="1.25.70.10">
    <property type="entry name" value="Transcription termination factor 3, mitochondrial"/>
    <property type="match status" value="2"/>
</dbReference>
<dbReference type="GO" id="GO:0003700">
    <property type="term" value="F:DNA-binding transcription factor activity"/>
    <property type="evidence" value="ECO:0007669"/>
    <property type="project" value="InterPro"/>
</dbReference>
<feature type="domain" description="RNA polymerase sigma-70 region 4" evidence="3">
    <location>
        <begin position="104"/>
        <end position="152"/>
    </location>
</feature>
<dbReference type="InterPro" id="IPR003690">
    <property type="entry name" value="MTERF"/>
</dbReference>
<dbReference type="Pfam" id="PF02536">
    <property type="entry name" value="mTERF"/>
    <property type="match status" value="2"/>
</dbReference>
<gene>
    <name evidence="4" type="ORF">ALAG00032_LOCUS12157</name>
</gene>
<organism evidence="4">
    <name type="scientific">Aureoumbra lagunensis</name>
    <dbReference type="NCBI Taxonomy" id="44058"/>
    <lineage>
        <taxon>Eukaryota</taxon>
        <taxon>Sar</taxon>
        <taxon>Stramenopiles</taxon>
        <taxon>Ochrophyta</taxon>
        <taxon>Pelagophyceae</taxon>
        <taxon>Pelagomonadales</taxon>
        <taxon>Aureoumbra</taxon>
    </lineage>
</organism>
<evidence type="ECO:0000256" key="1">
    <source>
        <dbReference type="ARBA" id="ARBA00007692"/>
    </source>
</evidence>
<evidence type="ECO:0000313" key="4">
    <source>
        <dbReference type="EMBL" id="CAE0371375.1"/>
    </source>
</evidence>
<name>A0A7S3K0Z1_9STRA</name>
<dbReference type="EMBL" id="HBIJ01018449">
    <property type="protein sequence ID" value="CAE0371375.1"/>
    <property type="molecule type" value="Transcribed_RNA"/>
</dbReference>
<dbReference type="InterPro" id="IPR013324">
    <property type="entry name" value="RNA_pol_sigma_r3/r4-like"/>
</dbReference>
<proteinExistence type="inferred from homology"/>
<dbReference type="InterPro" id="IPR007630">
    <property type="entry name" value="RNA_pol_sigma70_r4"/>
</dbReference>
<dbReference type="InterPro" id="IPR036388">
    <property type="entry name" value="WH-like_DNA-bd_sf"/>
</dbReference>
<dbReference type="Gene3D" id="1.10.10.10">
    <property type="entry name" value="Winged helix-like DNA-binding domain superfamily/Winged helix DNA-binding domain"/>
    <property type="match status" value="1"/>
</dbReference>
<dbReference type="SMART" id="SM00733">
    <property type="entry name" value="Mterf"/>
    <property type="match status" value="7"/>
</dbReference>
<dbReference type="SUPFAM" id="SSF88659">
    <property type="entry name" value="Sigma3 and sigma4 domains of RNA polymerase sigma factors"/>
    <property type="match status" value="1"/>
</dbReference>
<sequence>MKAVIVLACIIERIIGFVLIARIQEMKHNAKPRRAMDEFDAQRDEFDPSEWTSAVVAFEEEEEEEEEVVWYPSTIQETMKSYSEIPPWLKGAWEMNFGDMNLVLEMLSTREAQVIRHRFLSQDKPVQLQVANRMDISLARVSQLENQARTKLEKYLMRAGTMSPCYKRKRPRISIRRRIYPQARTSSLKRNKRWYEESKLSAIHGEEIPLISKSRPEAAQALLLRQLVNSVGYFYFKDDLCLEDQVLARVAARHGRVLSQRRETLRTKADALSSLLNLDDSQLRHLISAQPALLGYATSTLTTKFKYLNQAYPYANTTKAIMTAPSLLTASIQYSLYPARNALFTLFKEDDDNNTKSLKKVKEISRLFAAAPGLARQNDLYSIFSILSARLCTSNHSTRSIVRRVPILLTLSATKISNRFAHLDKICGSHTSAVKAVKRYPQVLTLSKKKIDFTIQKLGEWLDPSAIESVCTQCPSVLTRSHKHLDATFDFLSNELGLGPTRTAAVIRRRPQALSLSLEKNLKPITLWLRVRLFLDTPRLAQFIHSYPTVLGLSPTKNLGPKLDLLKTYARHDPIIIDTFASHDKDLALSRAVARLVTDCPAVLGYSRSRRIQPRLEALLSARHQQGIFSFLAISSYLTVSDATFRSKLGLPGQAALKNE</sequence>
<dbReference type="Pfam" id="PF04545">
    <property type="entry name" value="Sigma70_r4"/>
    <property type="match status" value="1"/>
</dbReference>
<keyword evidence="2" id="KW-0809">Transit peptide</keyword>
<evidence type="ECO:0000256" key="2">
    <source>
        <dbReference type="ARBA" id="ARBA00022946"/>
    </source>
</evidence>
<dbReference type="GO" id="GO:0003676">
    <property type="term" value="F:nucleic acid binding"/>
    <property type="evidence" value="ECO:0007669"/>
    <property type="project" value="InterPro"/>
</dbReference>
<dbReference type="AlphaFoldDB" id="A0A7S3K0Z1"/>
<accession>A0A7S3K0Z1</accession>
<comment type="similarity">
    <text evidence="1">Belongs to the mTERF family.</text>
</comment>